<keyword evidence="3" id="KW-0150">Chloroplast</keyword>
<dbReference type="GO" id="GO:0010024">
    <property type="term" value="P:phytochromobilin biosynthetic process"/>
    <property type="evidence" value="ECO:0007669"/>
    <property type="project" value="TreeGrafter"/>
</dbReference>
<dbReference type="PANTHER" id="PTHR35703:SF1">
    <property type="entry name" value="INACTIVE HEME OXYGENASE 2, CHLOROPLASTIC-RELATED"/>
    <property type="match status" value="1"/>
</dbReference>
<protein>
    <submittedName>
        <fullName evidence="8">Heme_oxygenase domain-containing protein</fullName>
    </submittedName>
</protein>
<proteinExistence type="inferred from homology"/>
<evidence type="ECO:0000313" key="9">
    <source>
        <dbReference type="Proteomes" id="UP000187406"/>
    </source>
</evidence>
<dbReference type="PROSITE" id="PS51257">
    <property type="entry name" value="PROKAR_LIPOPROTEIN"/>
    <property type="match status" value="1"/>
</dbReference>
<dbReference type="Gene3D" id="1.20.910.10">
    <property type="entry name" value="Heme oxygenase-like"/>
    <property type="match status" value="1"/>
</dbReference>
<reference evidence="9" key="1">
    <citation type="submission" date="2016-04" db="EMBL/GenBank/DDBJ databases">
        <title>Cephalotus genome sequencing.</title>
        <authorList>
            <person name="Fukushima K."/>
            <person name="Hasebe M."/>
            <person name="Fang X."/>
        </authorList>
    </citation>
    <scope>NUCLEOTIDE SEQUENCE [LARGE SCALE GENOMIC DNA]</scope>
    <source>
        <strain evidence="9">cv. St1</strain>
    </source>
</reference>
<dbReference type="FunCoup" id="A0A1Q3CP48">
    <property type="interactions" value="751"/>
</dbReference>
<feature type="compositionally biased region" description="Acidic residues" evidence="7">
    <location>
        <begin position="107"/>
        <end position="129"/>
    </location>
</feature>
<dbReference type="Pfam" id="PF01126">
    <property type="entry name" value="Heme_oxygenase"/>
    <property type="match status" value="1"/>
</dbReference>
<sequence>MEKTFQQHLLPPSISLFACQLRSTIPMKNANPNMRNVPPRILCFSSTPSSESSTAGVVPMKRKRNRYRKQYPGESTGITEELRFVAMKLRNVKGKRYSFDSGSGSDDPQESSNEDTDDGLALDDDEDDGNGVHGDEETWQPSVEGFVKYLVDSKLVFDTVERIVDESQDVSYAYFRKTGLERSGGLSKDLEWFRQMGIVIPEASTPGFSYAKYLEELAEKSAPLFLCHFYNIYFSHIAGGQVIARQASEKLIKGKELEFYRWEGDVQELLKVLREKLNVLGEVDARHWSRDEKNKCLKEATKSFRFLGQMVRLIIL</sequence>
<feature type="compositionally biased region" description="Basic residues" evidence="7">
    <location>
        <begin position="60"/>
        <end position="69"/>
    </location>
</feature>
<dbReference type="InterPro" id="IPR002051">
    <property type="entry name" value="Haem_Oase"/>
</dbReference>
<comment type="caution">
    <text evidence="8">The sequence shown here is derived from an EMBL/GenBank/DDBJ whole genome shotgun (WGS) entry which is preliminary data.</text>
</comment>
<organism evidence="8 9">
    <name type="scientific">Cephalotus follicularis</name>
    <name type="common">Albany pitcher plant</name>
    <dbReference type="NCBI Taxonomy" id="3775"/>
    <lineage>
        <taxon>Eukaryota</taxon>
        <taxon>Viridiplantae</taxon>
        <taxon>Streptophyta</taxon>
        <taxon>Embryophyta</taxon>
        <taxon>Tracheophyta</taxon>
        <taxon>Spermatophyta</taxon>
        <taxon>Magnoliopsida</taxon>
        <taxon>eudicotyledons</taxon>
        <taxon>Gunneridae</taxon>
        <taxon>Pentapetalae</taxon>
        <taxon>rosids</taxon>
        <taxon>fabids</taxon>
        <taxon>Oxalidales</taxon>
        <taxon>Cephalotaceae</taxon>
        <taxon>Cephalotus</taxon>
    </lineage>
</organism>
<feature type="compositionally biased region" description="Low complexity" evidence="7">
    <location>
        <begin position="45"/>
        <end position="54"/>
    </location>
</feature>
<evidence type="ECO:0000256" key="3">
    <source>
        <dbReference type="ARBA" id="ARBA00022528"/>
    </source>
</evidence>
<keyword evidence="6" id="KW-0809">Transit peptide</keyword>
<dbReference type="SUPFAM" id="SSF48613">
    <property type="entry name" value="Heme oxygenase-like"/>
    <property type="match status" value="1"/>
</dbReference>
<dbReference type="STRING" id="3775.A0A1Q3CP48"/>
<evidence type="ECO:0000256" key="7">
    <source>
        <dbReference type="SAM" id="MobiDB-lite"/>
    </source>
</evidence>
<comment type="subcellular location">
    <subcellularLocation>
        <location evidence="1">Plastid</location>
        <location evidence="1">Chloroplast</location>
    </subcellularLocation>
</comment>
<gene>
    <name evidence="8" type="ORF">CFOL_v3_25483</name>
</gene>
<evidence type="ECO:0000256" key="1">
    <source>
        <dbReference type="ARBA" id="ARBA00004229"/>
    </source>
</evidence>
<comment type="similarity">
    <text evidence="2">Belongs to the heme oxygenase family.</text>
</comment>
<keyword evidence="4" id="KW-0602">Photosynthesis</keyword>
<dbReference type="GO" id="GO:0015979">
    <property type="term" value="P:photosynthesis"/>
    <property type="evidence" value="ECO:0007669"/>
    <property type="project" value="UniProtKB-KW"/>
</dbReference>
<dbReference type="GO" id="GO:0004392">
    <property type="term" value="F:heme oxygenase (decyclizing) activity"/>
    <property type="evidence" value="ECO:0007669"/>
    <property type="project" value="InterPro"/>
</dbReference>
<dbReference type="Proteomes" id="UP000187406">
    <property type="component" value="Unassembled WGS sequence"/>
</dbReference>
<dbReference type="InterPro" id="IPR016084">
    <property type="entry name" value="Haem_Oase-like_multi-hlx"/>
</dbReference>
<keyword evidence="5" id="KW-0934">Plastid</keyword>
<accession>A0A1Q3CP48</accession>
<dbReference type="InterPro" id="IPR016053">
    <property type="entry name" value="Haem_Oase-like"/>
</dbReference>
<evidence type="ECO:0000256" key="4">
    <source>
        <dbReference type="ARBA" id="ARBA00022531"/>
    </source>
</evidence>
<evidence type="ECO:0000256" key="6">
    <source>
        <dbReference type="ARBA" id="ARBA00022946"/>
    </source>
</evidence>
<dbReference type="InParanoid" id="A0A1Q3CP48"/>
<evidence type="ECO:0000313" key="8">
    <source>
        <dbReference type="EMBL" id="GAV82030.1"/>
    </source>
</evidence>
<keyword evidence="9" id="KW-1185">Reference proteome</keyword>
<feature type="region of interest" description="Disordered" evidence="7">
    <location>
        <begin position="45"/>
        <end position="69"/>
    </location>
</feature>
<dbReference type="InterPro" id="IPR016951">
    <property type="entry name" value="Haem_Oase_decyc_pln"/>
</dbReference>
<dbReference type="GO" id="GO:0009507">
    <property type="term" value="C:chloroplast"/>
    <property type="evidence" value="ECO:0007669"/>
    <property type="project" value="UniProtKB-SubCell"/>
</dbReference>
<evidence type="ECO:0000256" key="5">
    <source>
        <dbReference type="ARBA" id="ARBA00022640"/>
    </source>
</evidence>
<dbReference type="EMBL" id="BDDD01002546">
    <property type="protein sequence ID" value="GAV82030.1"/>
    <property type="molecule type" value="Genomic_DNA"/>
</dbReference>
<dbReference type="PANTHER" id="PTHR35703">
    <property type="entry name" value="HEME OXYGENASE 1, CHLOROPLASTIC-RELATED"/>
    <property type="match status" value="1"/>
</dbReference>
<dbReference type="AlphaFoldDB" id="A0A1Q3CP48"/>
<feature type="region of interest" description="Disordered" evidence="7">
    <location>
        <begin position="97"/>
        <end position="138"/>
    </location>
</feature>
<name>A0A1Q3CP48_CEPFO</name>
<dbReference type="CDD" id="cd19165">
    <property type="entry name" value="HemeO"/>
    <property type="match status" value="1"/>
</dbReference>
<evidence type="ECO:0000256" key="2">
    <source>
        <dbReference type="ARBA" id="ARBA00006134"/>
    </source>
</evidence>
<dbReference type="GO" id="GO:0006788">
    <property type="term" value="P:heme oxidation"/>
    <property type="evidence" value="ECO:0007669"/>
    <property type="project" value="InterPro"/>
</dbReference>
<dbReference type="OrthoDB" id="652091at2759"/>